<dbReference type="AlphaFoldDB" id="G3A646"/>
<dbReference type="EMBL" id="FR854089">
    <property type="protein sequence ID" value="CCA85924.1"/>
    <property type="molecule type" value="Genomic_DNA"/>
</dbReference>
<proteinExistence type="predicted"/>
<reference evidence="1" key="1">
    <citation type="journal article" date="2011" name="PLoS ONE">
        <title>Ralstonia syzygii, the Blood Disease Bacterium and some Asian R. solanacearum strains form a single genomic species despite divergent lifestyles.</title>
        <authorList>
            <person name="Remenant B."/>
            <person name="de Cambiaire J.C."/>
            <person name="Cellier G."/>
            <person name="Jacobs J.M."/>
            <person name="Mangenot S."/>
            <person name="Barbe V."/>
            <person name="Lajus A."/>
            <person name="Vallenet D."/>
            <person name="Medigue C."/>
            <person name="Fegan M."/>
            <person name="Allen C."/>
            <person name="Prior P."/>
        </authorList>
    </citation>
    <scope>NUCLEOTIDE SEQUENCE</scope>
    <source>
        <strain evidence="1">R24</strain>
    </source>
</reference>
<gene>
    <name evidence="1" type="ORF">RALSY_40122</name>
</gene>
<organism evidence="1">
    <name type="scientific">Ralstonia syzygii R24</name>
    <dbReference type="NCBI Taxonomy" id="907261"/>
    <lineage>
        <taxon>Bacteria</taxon>
        <taxon>Pseudomonadati</taxon>
        <taxon>Pseudomonadota</taxon>
        <taxon>Betaproteobacteria</taxon>
        <taxon>Burkholderiales</taxon>
        <taxon>Burkholderiaceae</taxon>
        <taxon>Ralstonia</taxon>
        <taxon>Ralstonia solanacearum species complex</taxon>
    </lineage>
</organism>
<reference evidence="1" key="2">
    <citation type="submission" date="2011-04" db="EMBL/GenBank/DDBJ databases">
        <authorList>
            <person name="Genoscope - CEA"/>
        </authorList>
    </citation>
    <scope>NUCLEOTIDE SEQUENCE</scope>
    <source>
        <strain evidence="1">R24</strain>
    </source>
</reference>
<sequence>MLFPPANPTMPDKPLSITIDAPDGADGMLIFDTTHIRSSNERKPRSTTMLETLVSMSRDLQHGAYVITDSEDDWFQRAGFRTERIISRQAASRLLRGPYLSNRLPAPNSDPMDIHMKRRRLRFEAWWLQVERPVIVDLTT</sequence>
<accession>G3A646</accession>
<evidence type="ECO:0000313" key="1">
    <source>
        <dbReference type="EMBL" id="CCA85924.1"/>
    </source>
</evidence>
<name>G3A646_9RALS</name>
<protein>
    <submittedName>
        <fullName evidence="1">Uncharacterized protein</fullName>
    </submittedName>
</protein>